<keyword evidence="2" id="KW-0223">Dioxygenase</keyword>
<protein>
    <submittedName>
        <fullName evidence="2">Phytanoyl-CoA dioxygenase</fullName>
    </submittedName>
</protein>
<comment type="cofactor">
    <cofactor evidence="1">
        <name>Fe(2+)</name>
        <dbReference type="ChEBI" id="CHEBI:29033"/>
    </cofactor>
</comment>
<name>A0A6N9HJJ9_9BURK</name>
<dbReference type="AlphaFoldDB" id="A0A6N9HJJ9"/>
<dbReference type="Pfam" id="PF05721">
    <property type="entry name" value="PhyH"/>
    <property type="match status" value="1"/>
</dbReference>
<evidence type="ECO:0000313" key="2">
    <source>
        <dbReference type="EMBL" id="MYN03313.1"/>
    </source>
</evidence>
<evidence type="ECO:0000313" key="3">
    <source>
        <dbReference type="Proteomes" id="UP000448575"/>
    </source>
</evidence>
<keyword evidence="3" id="KW-1185">Reference proteome</keyword>
<proteinExistence type="predicted"/>
<organism evidence="2 3">
    <name type="scientific">Pseudoduganella guangdongensis</name>
    <dbReference type="NCBI Taxonomy" id="2692179"/>
    <lineage>
        <taxon>Bacteria</taxon>
        <taxon>Pseudomonadati</taxon>
        <taxon>Pseudomonadota</taxon>
        <taxon>Betaproteobacteria</taxon>
        <taxon>Burkholderiales</taxon>
        <taxon>Oxalobacteraceae</taxon>
        <taxon>Telluria group</taxon>
        <taxon>Pseudoduganella</taxon>
    </lineage>
</organism>
<dbReference type="InterPro" id="IPR008775">
    <property type="entry name" value="Phytyl_CoA_dOase-like"/>
</dbReference>
<dbReference type="Proteomes" id="UP000448575">
    <property type="component" value="Unassembled WGS sequence"/>
</dbReference>
<evidence type="ECO:0000256" key="1">
    <source>
        <dbReference type="ARBA" id="ARBA00001954"/>
    </source>
</evidence>
<dbReference type="PANTHER" id="PTHR20883:SF48">
    <property type="entry name" value="ECTOINE DIOXYGENASE"/>
    <property type="match status" value="1"/>
</dbReference>
<dbReference type="SUPFAM" id="SSF51197">
    <property type="entry name" value="Clavaminate synthase-like"/>
    <property type="match status" value="1"/>
</dbReference>
<dbReference type="RefSeq" id="WP_161026282.1">
    <property type="nucleotide sequence ID" value="NZ_WWCJ01000009.1"/>
</dbReference>
<sequence>MSGVAPFLRDGFVVLPGLLDAGECSELLGQLPGVAGPGARTMLGQGWCAELAARLLGSNALNAIMPAGHVAVQCTFFEKSDSVNWLVPVHQDLSIPVRDRCVVDGAGAWSRKEDGWYVQPPVAVLEQLVAVRVHLDSCGAEDGPLFVVPGSHRLGVIPSAAVVAMRGGERACLAAAGDVLVMRPLLLHRSSKSSGVSRRRVLHFLFGPASLPGGLEWRVREGTCHETHHRFN</sequence>
<reference evidence="2 3" key="1">
    <citation type="submission" date="2019-12" db="EMBL/GenBank/DDBJ databases">
        <title>Novel species isolated from a subtropical stream in China.</title>
        <authorList>
            <person name="Lu H."/>
        </authorList>
    </citation>
    <scope>NUCLEOTIDE SEQUENCE [LARGE SCALE GENOMIC DNA]</scope>
    <source>
        <strain evidence="2 3">DS3</strain>
    </source>
</reference>
<comment type="caution">
    <text evidence="2">The sequence shown here is derived from an EMBL/GenBank/DDBJ whole genome shotgun (WGS) entry which is preliminary data.</text>
</comment>
<dbReference type="Gene3D" id="2.60.120.620">
    <property type="entry name" value="q2cbj1_9rhob like domain"/>
    <property type="match status" value="1"/>
</dbReference>
<gene>
    <name evidence="2" type="ORF">GTP41_14545</name>
</gene>
<dbReference type="GO" id="GO:0016706">
    <property type="term" value="F:2-oxoglutarate-dependent dioxygenase activity"/>
    <property type="evidence" value="ECO:0007669"/>
    <property type="project" value="UniProtKB-ARBA"/>
</dbReference>
<dbReference type="PANTHER" id="PTHR20883">
    <property type="entry name" value="PHYTANOYL-COA DIOXYGENASE DOMAIN CONTAINING 1"/>
    <property type="match status" value="1"/>
</dbReference>
<keyword evidence="2" id="KW-0560">Oxidoreductase</keyword>
<accession>A0A6N9HJJ9</accession>
<dbReference type="GO" id="GO:0005506">
    <property type="term" value="F:iron ion binding"/>
    <property type="evidence" value="ECO:0007669"/>
    <property type="project" value="UniProtKB-ARBA"/>
</dbReference>
<dbReference type="EMBL" id="WWCJ01000009">
    <property type="protein sequence ID" value="MYN03313.1"/>
    <property type="molecule type" value="Genomic_DNA"/>
</dbReference>